<sequence>MPHDLEYASPAVLHPFWAADIDDRLRGFALMRERSAGVEYHLDAGGNGLWSVTSHAAVSRVSRDPATFTSTAGFSMDDFPPEVLEVMASIIAMDDPRHGRQRKLVQSAFSPRAIKRLTESVGTLADAIVDEIRERREFDFVTAVGANLPLQVICDLLDIPAADRAEVRELINKILGVNDPDFGGPEVALQSLLSLYGYAIELGRQRLASPGDDITSVLMHAEIDGCRLSPAEFGSFVVLLVSAGNDTTRTALTWGMKLLSDHPAQMRSLREDFGGRHSNAIEEILRWCSPALHMRRTATEDIDLGDQRIAKGDKVVLWYLAANHDPAVFADPDAFDIARANARDHIAFGAGGPHFCLGSNLARMELTVVLDKLLQAFPDLHATGAPEVLMSPFVHTIKSLPCSIG</sequence>
<dbReference type="InterPro" id="IPR036396">
    <property type="entry name" value="Cyt_P450_sf"/>
</dbReference>
<evidence type="ECO:0000256" key="4">
    <source>
        <dbReference type="ARBA" id="ARBA00022723"/>
    </source>
</evidence>
<organism evidence="8 9">
    <name type="scientific">Mycolicibacterium arenosum</name>
    <dbReference type="NCBI Taxonomy" id="2952157"/>
    <lineage>
        <taxon>Bacteria</taxon>
        <taxon>Bacillati</taxon>
        <taxon>Actinomycetota</taxon>
        <taxon>Actinomycetes</taxon>
        <taxon>Mycobacteriales</taxon>
        <taxon>Mycobacteriaceae</taxon>
        <taxon>Mycolicibacterium</taxon>
    </lineage>
</organism>
<keyword evidence="5" id="KW-0560">Oxidoreductase</keyword>
<evidence type="ECO:0000256" key="5">
    <source>
        <dbReference type="ARBA" id="ARBA00023002"/>
    </source>
</evidence>
<evidence type="ECO:0000256" key="3">
    <source>
        <dbReference type="ARBA" id="ARBA00022617"/>
    </source>
</evidence>
<keyword evidence="9" id="KW-1185">Reference proteome</keyword>
<dbReference type="PRINTS" id="PR00385">
    <property type="entry name" value="P450"/>
</dbReference>
<name>A0ABT1M7S0_9MYCO</name>
<dbReference type="InterPro" id="IPR001128">
    <property type="entry name" value="Cyt_P450"/>
</dbReference>
<evidence type="ECO:0000313" key="8">
    <source>
        <dbReference type="EMBL" id="MCP9275221.1"/>
    </source>
</evidence>
<dbReference type="Pfam" id="PF00067">
    <property type="entry name" value="p450"/>
    <property type="match status" value="1"/>
</dbReference>
<keyword evidence="7" id="KW-0503">Monooxygenase</keyword>
<keyword evidence="4" id="KW-0479">Metal-binding</keyword>
<proteinExistence type="inferred from homology"/>
<evidence type="ECO:0000256" key="7">
    <source>
        <dbReference type="ARBA" id="ARBA00023033"/>
    </source>
</evidence>
<accession>A0ABT1M7S0</accession>
<dbReference type="PANTHER" id="PTHR46696:SF4">
    <property type="entry name" value="BIOTIN BIOSYNTHESIS CYTOCHROME P450"/>
    <property type="match status" value="1"/>
</dbReference>
<dbReference type="PRINTS" id="PR00359">
    <property type="entry name" value="BP450"/>
</dbReference>
<keyword evidence="6" id="KW-0408">Iron</keyword>
<dbReference type="PANTHER" id="PTHR46696">
    <property type="entry name" value="P450, PUTATIVE (EUROFUNG)-RELATED"/>
    <property type="match status" value="1"/>
</dbReference>
<dbReference type="SUPFAM" id="SSF48264">
    <property type="entry name" value="Cytochrome P450"/>
    <property type="match status" value="1"/>
</dbReference>
<comment type="cofactor">
    <cofactor evidence="1">
        <name>heme</name>
        <dbReference type="ChEBI" id="CHEBI:30413"/>
    </cofactor>
</comment>
<evidence type="ECO:0000256" key="2">
    <source>
        <dbReference type="ARBA" id="ARBA00010617"/>
    </source>
</evidence>
<evidence type="ECO:0000313" key="9">
    <source>
        <dbReference type="Proteomes" id="UP001651690"/>
    </source>
</evidence>
<comment type="similarity">
    <text evidence="2">Belongs to the cytochrome P450 family.</text>
</comment>
<dbReference type="InterPro" id="IPR002397">
    <property type="entry name" value="Cyt_P450_B"/>
</dbReference>
<dbReference type="Proteomes" id="UP001651690">
    <property type="component" value="Unassembled WGS sequence"/>
</dbReference>
<keyword evidence="3" id="KW-0349">Heme</keyword>
<dbReference type="EMBL" id="JANDBD010000010">
    <property type="protein sequence ID" value="MCP9275221.1"/>
    <property type="molecule type" value="Genomic_DNA"/>
</dbReference>
<dbReference type="CDD" id="cd11033">
    <property type="entry name" value="CYP142-like"/>
    <property type="match status" value="1"/>
</dbReference>
<gene>
    <name evidence="8" type="ORF">NM203_23800</name>
</gene>
<protein>
    <submittedName>
        <fullName evidence="8">Cytochrome P450</fullName>
    </submittedName>
</protein>
<evidence type="ECO:0000256" key="6">
    <source>
        <dbReference type="ARBA" id="ARBA00023004"/>
    </source>
</evidence>
<reference evidence="8 9" key="1">
    <citation type="submission" date="2022-06" db="EMBL/GenBank/DDBJ databases">
        <title>Mycolicibacterium sp. CAU 1645 isolated from seawater.</title>
        <authorList>
            <person name="Kim W."/>
        </authorList>
    </citation>
    <scope>NUCLEOTIDE SEQUENCE [LARGE SCALE GENOMIC DNA]</scope>
    <source>
        <strain evidence="8 9">CAU 1645</strain>
    </source>
</reference>
<dbReference type="Gene3D" id="1.10.630.10">
    <property type="entry name" value="Cytochrome P450"/>
    <property type="match status" value="1"/>
</dbReference>
<comment type="caution">
    <text evidence="8">The sequence shown here is derived from an EMBL/GenBank/DDBJ whole genome shotgun (WGS) entry which is preliminary data.</text>
</comment>
<evidence type="ECO:0000256" key="1">
    <source>
        <dbReference type="ARBA" id="ARBA00001971"/>
    </source>
</evidence>
<dbReference type="RefSeq" id="WP_255062982.1">
    <property type="nucleotide sequence ID" value="NZ_JANDBD010000010.1"/>
</dbReference>